<organism evidence="1">
    <name type="scientific">Desulfamplus magnetovallimortis</name>
    <dbReference type="NCBI Taxonomy" id="1246637"/>
    <lineage>
        <taxon>Bacteria</taxon>
        <taxon>Pseudomonadati</taxon>
        <taxon>Thermodesulfobacteriota</taxon>
        <taxon>Desulfobacteria</taxon>
        <taxon>Desulfobacterales</taxon>
        <taxon>Desulfobacteraceae</taxon>
        <taxon>Desulfamplus</taxon>
    </lineage>
</organism>
<evidence type="ECO:0000313" key="3">
    <source>
        <dbReference type="Proteomes" id="UP000191931"/>
    </source>
</evidence>
<protein>
    <submittedName>
        <fullName evidence="1">Uncharacterized protein</fullName>
    </submittedName>
</protein>
<reference evidence="1" key="2">
    <citation type="submission" date="2012-12" db="EMBL/GenBank/DDBJ databases">
        <title>Region harboring genes involved in magnetosome formation of Candidatus Desulfamplus magnetosmortis.</title>
        <authorList>
            <person name="Lefevre C.T."/>
            <person name="Bazylinski D.A."/>
        </authorList>
    </citation>
    <scope>NUCLEOTIDE SEQUENCE</scope>
    <source>
        <strain evidence="1">BW-1</strain>
    </source>
</reference>
<evidence type="ECO:0000313" key="2">
    <source>
        <dbReference type="EMBL" id="SLM32713.1"/>
    </source>
</evidence>
<keyword evidence="3" id="KW-1185">Reference proteome</keyword>
<gene>
    <name evidence="1" type="ORF">DEMABW1_80051</name>
    <name evidence="2" type="ORF">MTBBW1_80051</name>
</gene>
<dbReference type="Proteomes" id="UP000191931">
    <property type="component" value="Unassembled WGS sequence"/>
</dbReference>
<dbReference type="AlphaFoldDB" id="L0R532"/>
<sequence length="79" mass="9149">MQHQKLTGRFKEEKGERYIIINSHQPVMIRDKGKFLVKIVLVSYLEQESWLGCMRGKGKITGDIISPAEDTDNWKVLSE</sequence>
<proteinExistence type="predicted"/>
<evidence type="ECO:0000313" key="1">
    <source>
        <dbReference type="EMBL" id="CCO06662.1"/>
    </source>
</evidence>
<reference evidence="1" key="1">
    <citation type="submission" date="2012-10" db="EMBL/GenBank/DDBJ databases">
        <authorList>
            <person name="Lefevre C."/>
        </authorList>
    </citation>
    <scope>NUCLEOTIDE SEQUENCE</scope>
    <source>
        <strain evidence="1">BW-1</strain>
    </source>
</reference>
<accession>L0R532</accession>
<name>L0R532_9BACT</name>
<reference evidence="2 3" key="3">
    <citation type="submission" date="2017-03" db="EMBL/GenBank/DDBJ databases">
        <authorList>
            <person name="Afonso C.L."/>
            <person name="Miller P.J."/>
            <person name="Scott M.A."/>
            <person name="Spackman E."/>
            <person name="Goraichik I."/>
            <person name="Dimitrov K.M."/>
            <person name="Suarez D.L."/>
            <person name="Swayne D.E."/>
        </authorList>
    </citation>
    <scope>NUCLEOTIDE SEQUENCE [LARGE SCALE GENOMIC DNA]</scope>
    <source>
        <strain evidence="2">PRJEB14757</strain>
    </source>
</reference>
<dbReference type="EMBL" id="FWEV01000325">
    <property type="protein sequence ID" value="SLM32713.1"/>
    <property type="molecule type" value="Genomic_DNA"/>
</dbReference>
<dbReference type="EMBL" id="HF547348">
    <property type="protein sequence ID" value="CCO06662.1"/>
    <property type="molecule type" value="Genomic_DNA"/>
</dbReference>
<dbReference type="STRING" id="1246637.MTBBW1_80051"/>